<evidence type="ECO:0000313" key="2">
    <source>
        <dbReference type="Proteomes" id="UP000018733"/>
    </source>
</evidence>
<dbReference type="PIRSF" id="PIRSF029826">
    <property type="entry name" value="UCP029826_pph"/>
    <property type="match status" value="1"/>
</dbReference>
<dbReference type="InterPro" id="IPR052555">
    <property type="entry name" value="dCTP_Pyrophosphatase"/>
</dbReference>
<dbReference type="SUPFAM" id="SSF101386">
    <property type="entry name" value="all-alpha NTP pyrophosphatases"/>
    <property type="match status" value="1"/>
</dbReference>
<dbReference type="Gene3D" id="1.10.287.1080">
    <property type="entry name" value="MazG-like"/>
    <property type="match status" value="1"/>
</dbReference>
<proteinExistence type="predicted"/>
<dbReference type="AlphaFoldDB" id="V8QWC3"/>
<comment type="caution">
    <text evidence="1">The sequence shown here is derived from an EMBL/GenBank/DDBJ whole genome shotgun (WGS) entry which is preliminary data.</text>
</comment>
<evidence type="ECO:0000313" key="1">
    <source>
        <dbReference type="EMBL" id="ETF03952.1"/>
    </source>
</evidence>
<gene>
    <name evidence="1" type="ORF">W822_01815</name>
</gene>
<keyword evidence="1" id="KW-0378">Hydrolase</keyword>
<dbReference type="GO" id="GO:0006253">
    <property type="term" value="P:dCTP catabolic process"/>
    <property type="evidence" value="ECO:0007669"/>
    <property type="project" value="TreeGrafter"/>
</dbReference>
<dbReference type="EMBL" id="AYXT01000001">
    <property type="protein sequence ID" value="ETF03952.1"/>
    <property type="molecule type" value="Genomic_DNA"/>
</dbReference>
<dbReference type="InterPro" id="IPR025984">
    <property type="entry name" value="DCTPP"/>
</dbReference>
<dbReference type="GO" id="GO:0047840">
    <property type="term" value="F:dCTP diphosphatase activity"/>
    <property type="evidence" value="ECO:0007669"/>
    <property type="project" value="TreeGrafter"/>
</dbReference>
<sequence length="132" mass="14827">MNAQTENSSSTPLVSIAPLIKVLDQFSADRDWEQFHSPKNLVMALTGEVGELAEIFQWMTEAQSREAHTDPKIAQAIDDELADVFLYLARLASVLNVDMDAAIKQKLLKNAEKYPAQMVWGSSKKYTELLKK</sequence>
<dbReference type="Pfam" id="PF12643">
    <property type="entry name" value="MazG-like"/>
    <property type="match status" value="1"/>
</dbReference>
<protein>
    <submittedName>
        <fullName evidence="1">Nucleotide pyrophosphohydrolase</fullName>
    </submittedName>
</protein>
<dbReference type="OrthoDB" id="9791898at2"/>
<dbReference type="RefSeq" id="WP_024003431.1">
    <property type="nucleotide sequence ID" value="NZ_KI650979.1"/>
</dbReference>
<dbReference type="HOGENOM" id="CLU_110454_2_2_4"/>
<dbReference type="GO" id="GO:0042262">
    <property type="term" value="P:DNA protection"/>
    <property type="evidence" value="ECO:0007669"/>
    <property type="project" value="TreeGrafter"/>
</dbReference>
<accession>V8QWC3</accession>
<dbReference type="PANTHER" id="PTHR46523:SF1">
    <property type="entry name" value="DCTP PYROPHOSPHATASE 1"/>
    <property type="match status" value="1"/>
</dbReference>
<dbReference type="CDD" id="cd11537">
    <property type="entry name" value="NTP-PPase_RS21-C6_like"/>
    <property type="match status" value="1"/>
</dbReference>
<reference evidence="1 2" key="1">
    <citation type="journal article" date="2014" name="Genome Announc.">
        <title>Draft Genome Sequence of Advenella kashmirensis Strain W13003, a Polycyclic Aromatic Hydrocarbon-Degrading Bacterium.</title>
        <authorList>
            <person name="Wang X."/>
            <person name="Jin D."/>
            <person name="Zhou L."/>
            <person name="Wu L."/>
            <person name="An W."/>
            <person name="Zhao L."/>
        </authorList>
    </citation>
    <scope>NUCLEOTIDE SEQUENCE [LARGE SCALE GENOMIC DNA]</scope>
    <source>
        <strain evidence="1 2">W13003</strain>
    </source>
</reference>
<keyword evidence="2" id="KW-1185">Reference proteome</keyword>
<dbReference type="PANTHER" id="PTHR46523">
    <property type="entry name" value="DCTP PYROPHOSPHATASE 1"/>
    <property type="match status" value="1"/>
</dbReference>
<dbReference type="Proteomes" id="UP000018733">
    <property type="component" value="Unassembled WGS sequence"/>
</dbReference>
<dbReference type="GO" id="GO:0005829">
    <property type="term" value="C:cytosol"/>
    <property type="evidence" value="ECO:0007669"/>
    <property type="project" value="TreeGrafter"/>
</dbReference>
<name>V8QWC3_9BURK</name>
<dbReference type="eggNOG" id="COG1694">
    <property type="taxonomic scope" value="Bacteria"/>
</dbReference>
<dbReference type="STRING" id="1424334.W822_01815"/>
<organism evidence="1 2">
    <name type="scientific">Advenella kashmirensis W13003</name>
    <dbReference type="NCBI Taxonomy" id="1424334"/>
    <lineage>
        <taxon>Bacteria</taxon>
        <taxon>Pseudomonadati</taxon>
        <taxon>Pseudomonadota</taxon>
        <taxon>Betaproteobacteria</taxon>
        <taxon>Burkholderiales</taxon>
        <taxon>Alcaligenaceae</taxon>
    </lineage>
</organism>
<dbReference type="PATRIC" id="fig|1424334.3.peg.358"/>